<dbReference type="RefSeq" id="WP_012419874.1">
    <property type="nucleotide sequence ID" value="NC_010655.1"/>
</dbReference>
<feature type="chain" id="PRO_5002781845" evidence="1">
    <location>
        <begin position="29"/>
        <end position="336"/>
    </location>
</feature>
<reference evidence="3" key="1">
    <citation type="journal article" date="2011" name="PLoS ONE">
        <title>The genome of Akkermansia muciniphila, a dedicated intestinal mucin degrader, and its use in exploring intestinal metagenomes.</title>
        <authorList>
            <person name="van Passel M.W."/>
            <person name="Kant R."/>
            <person name="Zoetendal E.G."/>
            <person name="Plugge C.M."/>
            <person name="Derrien M."/>
            <person name="Malfatti S.A."/>
            <person name="Chain P.S."/>
            <person name="Woyke T."/>
            <person name="Palva A."/>
            <person name="de Vos W.M."/>
            <person name="Smidt H."/>
        </authorList>
    </citation>
    <scope>NUCLEOTIDE SEQUENCE [LARGE SCALE GENOMIC DNA]</scope>
    <source>
        <strain evidence="3">ATCC BAA-835 / DSM 22959 / JCM 33894 / BCRC 81048 / CCUG 64013 / CIP 107961 / Muc</strain>
    </source>
</reference>
<dbReference type="PaxDb" id="349741-Amuc_0826"/>
<organism evidence="2 3">
    <name type="scientific">Akkermansia muciniphila (strain ATCC BAA-835 / DSM 22959 / JCM 33894 / BCRC 81048 / CCUG 64013 / CIP 107961 / Muc)</name>
    <dbReference type="NCBI Taxonomy" id="349741"/>
    <lineage>
        <taxon>Bacteria</taxon>
        <taxon>Pseudomonadati</taxon>
        <taxon>Verrucomicrobiota</taxon>
        <taxon>Verrucomicrobiia</taxon>
        <taxon>Verrucomicrobiales</taxon>
        <taxon>Akkermansiaceae</taxon>
        <taxon>Akkermansia</taxon>
    </lineage>
</organism>
<feature type="signal peptide" evidence="1">
    <location>
        <begin position="1"/>
        <end position="28"/>
    </location>
</feature>
<name>B2UQC4_AKKM8</name>
<keyword evidence="1" id="KW-0732">Signal</keyword>
<evidence type="ECO:0000313" key="3">
    <source>
        <dbReference type="Proteomes" id="UP000001031"/>
    </source>
</evidence>
<sequence>MFINPVHCLPASLCACALLPATIASLHAETAYSTPCGYIQTTLYAKATGYLGLGVHPEALVQHTLEEGNITISGNKVTITDPDVNFNDLMNENSAYVLVLHFGNEVIALPLNRDGWKKPGASWTEHSIKVNDRLLSDLVSKGTPPDSYVLRKARTLDDILGEDNQFGLKSGSAMSADTVNIFNSATTKLAAYYSGNEWRRRGSTENIGSMPVFSHEPLTITRKAGSDVTAVVIGEVSLKNQKLVVPTFNSLLHTRLPLSQTLAEIALQLPDDAVINIPADDKNAMVKVVNNNGSWKRQDNGEDVSNIPFSGVFSIYYESSKTPSYITVSSKHQTNK</sequence>
<dbReference type="AlphaFoldDB" id="B2UQC4"/>
<proteinExistence type="predicted"/>
<dbReference type="HOGENOM" id="CLU_825471_0_0_0"/>
<evidence type="ECO:0000313" key="2">
    <source>
        <dbReference type="EMBL" id="ACD04659.1"/>
    </source>
</evidence>
<dbReference type="Proteomes" id="UP000001031">
    <property type="component" value="Chromosome"/>
</dbReference>
<dbReference type="EMBL" id="CP001071">
    <property type="protein sequence ID" value="ACD04659.1"/>
    <property type="molecule type" value="Genomic_DNA"/>
</dbReference>
<evidence type="ECO:0000256" key="1">
    <source>
        <dbReference type="SAM" id="SignalP"/>
    </source>
</evidence>
<protein>
    <submittedName>
        <fullName evidence="2">Uncharacterized protein</fullName>
    </submittedName>
</protein>
<dbReference type="KEGG" id="amu:Amuc_0826"/>
<accession>B2UQC4</accession>
<gene>
    <name evidence="2" type="ordered locus">Amuc_0826</name>
</gene>
<keyword evidence="3" id="KW-1185">Reference proteome</keyword>